<dbReference type="AlphaFoldDB" id="A0A0M3JEY2"/>
<evidence type="ECO:0000313" key="4">
    <source>
        <dbReference type="Proteomes" id="UP000267096"/>
    </source>
</evidence>
<dbReference type="WBParaSite" id="ASIM_0000618101-mRNA-1">
    <property type="protein sequence ID" value="ASIM_0000618101-mRNA-1"/>
    <property type="gene ID" value="ASIM_0000618101"/>
</dbReference>
<keyword evidence="4" id="KW-1185">Reference proteome</keyword>
<evidence type="ECO:0000313" key="5">
    <source>
        <dbReference type="WBParaSite" id="ASIM_0000618101-mRNA-1"/>
    </source>
</evidence>
<keyword evidence="1" id="KW-0732">Signal</keyword>
<protein>
    <submittedName>
        <fullName evidence="5">SERPIN domain-containing protein</fullName>
    </submittedName>
</protein>
<dbReference type="Proteomes" id="UP000267096">
    <property type="component" value="Unassembled WGS sequence"/>
</dbReference>
<evidence type="ECO:0000259" key="2">
    <source>
        <dbReference type="Pfam" id="PF00079"/>
    </source>
</evidence>
<dbReference type="InterPro" id="IPR036186">
    <property type="entry name" value="Serpin_sf"/>
</dbReference>
<dbReference type="InterPro" id="IPR042178">
    <property type="entry name" value="Serpin_sf_1"/>
</dbReference>
<feature type="signal peptide" evidence="1">
    <location>
        <begin position="1"/>
        <end position="16"/>
    </location>
</feature>
<evidence type="ECO:0000313" key="3">
    <source>
        <dbReference type="EMBL" id="VDK26336.1"/>
    </source>
</evidence>
<feature type="domain" description="Serpin" evidence="2">
    <location>
        <begin position="29"/>
        <end position="90"/>
    </location>
</feature>
<proteinExistence type="predicted"/>
<dbReference type="Pfam" id="PF00079">
    <property type="entry name" value="Serpin"/>
    <property type="match status" value="1"/>
</dbReference>
<dbReference type="EMBL" id="UYRR01012385">
    <property type="protein sequence ID" value="VDK26336.1"/>
    <property type="molecule type" value="Genomic_DNA"/>
</dbReference>
<accession>A0A0M3JEY2</accession>
<dbReference type="Gene3D" id="3.30.497.10">
    <property type="entry name" value="Antithrombin, subunit I, domain 2"/>
    <property type="match status" value="1"/>
</dbReference>
<sequence length="110" mass="12049">MWFIFLGVLLIASVYGGTISSKDYIPNVQADFALKLLTRLDETRSPIVLSPISISIALAMAYAGAEGNTKAQLGNVIARDRQKVVTARKRSLTLNEVLNTMKRVTVLAIR</sequence>
<dbReference type="InterPro" id="IPR023796">
    <property type="entry name" value="Serpin_dom"/>
</dbReference>
<feature type="chain" id="PRO_5043120860" evidence="1">
    <location>
        <begin position="17"/>
        <end position="110"/>
    </location>
</feature>
<gene>
    <name evidence="3" type="ORF">ASIM_LOCUS5967</name>
</gene>
<organism evidence="5">
    <name type="scientific">Anisakis simplex</name>
    <name type="common">Herring worm</name>
    <dbReference type="NCBI Taxonomy" id="6269"/>
    <lineage>
        <taxon>Eukaryota</taxon>
        <taxon>Metazoa</taxon>
        <taxon>Ecdysozoa</taxon>
        <taxon>Nematoda</taxon>
        <taxon>Chromadorea</taxon>
        <taxon>Rhabditida</taxon>
        <taxon>Spirurina</taxon>
        <taxon>Ascaridomorpha</taxon>
        <taxon>Ascaridoidea</taxon>
        <taxon>Anisakidae</taxon>
        <taxon>Anisakis</taxon>
        <taxon>Anisakis simplex complex</taxon>
    </lineage>
</organism>
<evidence type="ECO:0000256" key="1">
    <source>
        <dbReference type="SAM" id="SignalP"/>
    </source>
</evidence>
<reference evidence="5" key="1">
    <citation type="submission" date="2017-02" db="UniProtKB">
        <authorList>
            <consortium name="WormBaseParasite"/>
        </authorList>
    </citation>
    <scope>IDENTIFICATION</scope>
</reference>
<name>A0A0M3JEY2_ANISI</name>
<reference evidence="3 4" key="2">
    <citation type="submission" date="2018-11" db="EMBL/GenBank/DDBJ databases">
        <authorList>
            <consortium name="Pathogen Informatics"/>
        </authorList>
    </citation>
    <scope>NUCLEOTIDE SEQUENCE [LARGE SCALE GENOMIC DNA]</scope>
</reference>
<dbReference type="SUPFAM" id="SSF56574">
    <property type="entry name" value="Serpins"/>
    <property type="match status" value="1"/>
</dbReference>